<organism evidence="1 2">
    <name type="scientific">Parasutterella muris</name>
    <dbReference type="NCBI Taxonomy" id="2565572"/>
    <lineage>
        <taxon>Bacteria</taxon>
        <taxon>Pseudomonadati</taxon>
        <taxon>Pseudomonadota</taxon>
        <taxon>Betaproteobacteria</taxon>
        <taxon>Burkholderiales</taxon>
        <taxon>Sutterellaceae</taxon>
        <taxon>Parasutterella</taxon>
    </lineage>
</organism>
<keyword evidence="2" id="KW-1185">Reference proteome</keyword>
<dbReference type="EMBL" id="WSRP01000016">
    <property type="protein sequence ID" value="MVX56836.1"/>
    <property type="molecule type" value="Genomic_DNA"/>
</dbReference>
<comment type="caution">
    <text evidence="1">The sequence shown here is derived from an EMBL/GenBank/DDBJ whole genome shotgun (WGS) entry which is preliminary data.</text>
</comment>
<protein>
    <submittedName>
        <fullName evidence="1">Uncharacterized protein</fullName>
    </submittedName>
</protein>
<accession>A0A6L6YGS8</accession>
<sequence>MSIETIKSIDELMVEINKEAPSAEEEIVVERPTITINKEVVEKKIEILNAEAEEAKKEVKSIAPKAKHVTYKDGYAKMLEERMKNSAKVFSLTKDLSEEEQKKELDELRLALDDKSKFSQKKVCEKVVGLFTYLSDNASLNPVLKIAFNVLKNDGFIESGKKGNLYQALLKKPYSPQTATAQLGQVMNMLPRLGITLKAGHKMTPNPESNLLPMIYSKMGI</sequence>
<evidence type="ECO:0000313" key="2">
    <source>
        <dbReference type="Proteomes" id="UP000472580"/>
    </source>
</evidence>
<reference evidence="1 2" key="1">
    <citation type="submission" date="2019-12" db="EMBL/GenBank/DDBJ databases">
        <title>Microbes associate with the intestines of laboratory mice.</title>
        <authorList>
            <person name="Navarre W."/>
            <person name="Wong E."/>
        </authorList>
    </citation>
    <scope>NUCLEOTIDE SEQUENCE [LARGE SCALE GENOMIC DNA]</scope>
    <source>
        <strain evidence="1 2">NM82_D38</strain>
    </source>
</reference>
<name>A0A6L6YGS8_9BURK</name>
<evidence type="ECO:0000313" key="1">
    <source>
        <dbReference type="EMBL" id="MVX56836.1"/>
    </source>
</evidence>
<dbReference type="AlphaFoldDB" id="A0A6L6YGS8"/>
<proteinExistence type="predicted"/>
<dbReference type="RefSeq" id="WP_160335267.1">
    <property type="nucleotide sequence ID" value="NZ_WSRP01000016.1"/>
</dbReference>
<gene>
    <name evidence="1" type="ORF">E5987_06380</name>
</gene>
<dbReference type="Proteomes" id="UP000472580">
    <property type="component" value="Unassembled WGS sequence"/>
</dbReference>